<dbReference type="RefSeq" id="WP_119059766.1">
    <property type="nucleotide sequence ID" value="NZ_UNSC01000007.1"/>
</dbReference>
<comment type="similarity">
    <text evidence="1">Belongs to the ABC transporter superfamily.</text>
</comment>
<dbReference type="InterPro" id="IPR003593">
    <property type="entry name" value="AAA+_ATPase"/>
</dbReference>
<dbReference type="CDD" id="cd03214">
    <property type="entry name" value="ABC_Iron-Siderophores_B12_Hemin"/>
    <property type="match status" value="1"/>
</dbReference>
<name>A0A383U3I4_9FLAO</name>
<evidence type="ECO:0000313" key="6">
    <source>
        <dbReference type="EMBL" id="SZD74147.1"/>
    </source>
</evidence>
<dbReference type="InterPro" id="IPR027417">
    <property type="entry name" value="P-loop_NTPase"/>
</dbReference>
<dbReference type="EMBL" id="UNSC01000007">
    <property type="protein sequence ID" value="SZD74147.1"/>
    <property type="molecule type" value="Genomic_DNA"/>
</dbReference>
<evidence type="ECO:0000256" key="4">
    <source>
        <dbReference type="ARBA" id="ARBA00022840"/>
    </source>
</evidence>
<dbReference type="InterPro" id="IPR050153">
    <property type="entry name" value="Metal_Ion_Import_ABC"/>
</dbReference>
<accession>A0A383U3I4</accession>
<dbReference type="PROSITE" id="PS50893">
    <property type="entry name" value="ABC_TRANSPORTER_2"/>
    <property type="match status" value="1"/>
</dbReference>
<dbReference type="InterPro" id="IPR003439">
    <property type="entry name" value="ABC_transporter-like_ATP-bd"/>
</dbReference>
<keyword evidence="7" id="KW-1185">Reference proteome</keyword>
<dbReference type="PANTHER" id="PTHR42734:SF6">
    <property type="entry name" value="MOLYBDATE IMPORT ATP-BINDING PROTEIN MOLC"/>
    <property type="match status" value="1"/>
</dbReference>
<organism evidence="6 7">
    <name type="scientific">Candidatus Ornithobacterium hominis</name>
    <dbReference type="NCBI Taxonomy" id="2497989"/>
    <lineage>
        <taxon>Bacteria</taxon>
        <taxon>Pseudomonadati</taxon>
        <taxon>Bacteroidota</taxon>
        <taxon>Flavobacteriia</taxon>
        <taxon>Flavobacteriales</taxon>
        <taxon>Weeksellaceae</taxon>
        <taxon>Ornithobacterium</taxon>
    </lineage>
</organism>
<dbReference type="OrthoDB" id="9806726at2"/>
<dbReference type="GO" id="GO:0005524">
    <property type="term" value="F:ATP binding"/>
    <property type="evidence" value="ECO:0007669"/>
    <property type="project" value="UniProtKB-KW"/>
</dbReference>
<keyword evidence="4 6" id="KW-0067">ATP-binding</keyword>
<evidence type="ECO:0000259" key="5">
    <source>
        <dbReference type="PROSITE" id="PS50893"/>
    </source>
</evidence>
<proteinExistence type="inferred from homology"/>
<dbReference type="EC" id="3.6.3.-" evidence="6"/>
<feature type="domain" description="ABC transporter" evidence="5">
    <location>
        <begin position="4"/>
        <end position="229"/>
    </location>
</feature>
<dbReference type="PROSITE" id="PS00211">
    <property type="entry name" value="ABC_TRANSPORTER_1"/>
    <property type="match status" value="1"/>
</dbReference>
<dbReference type="Pfam" id="PF00005">
    <property type="entry name" value="ABC_tran"/>
    <property type="match status" value="1"/>
</dbReference>
<evidence type="ECO:0000256" key="2">
    <source>
        <dbReference type="ARBA" id="ARBA00022448"/>
    </source>
</evidence>
<keyword evidence="3" id="KW-0547">Nucleotide-binding</keyword>
<keyword evidence="2" id="KW-0813">Transport</keyword>
<keyword evidence="6" id="KW-0378">Hydrolase</keyword>
<gene>
    <name evidence="6" type="primary">hmuV</name>
    <name evidence="6" type="ORF">SAMEA104719789_01605</name>
</gene>
<dbReference type="Gene3D" id="3.40.50.300">
    <property type="entry name" value="P-loop containing nucleotide triphosphate hydrolases"/>
    <property type="match status" value="1"/>
</dbReference>
<protein>
    <submittedName>
        <fullName evidence="6">Hemin import ATP-binding protein HmuV</fullName>
        <ecNumber evidence="6">3.6.3.-</ecNumber>
    </submittedName>
</protein>
<dbReference type="InterPro" id="IPR017871">
    <property type="entry name" value="ABC_transporter-like_CS"/>
</dbReference>
<dbReference type="Proteomes" id="UP000262142">
    <property type="component" value="Unassembled WGS sequence"/>
</dbReference>
<dbReference type="SUPFAM" id="SSF52540">
    <property type="entry name" value="P-loop containing nucleoside triphosphate hydrolases"/>
    <property type="match status" value="1"/>
</dbReference>
<dbReference type="AlphaFoldDB" id="A0A383U3I4"/>
<sequence>MSLIDIKNVSYSIGEKLILHLVNASFQKNKFTVILGRNGSGKSSLFRILSGIEKKFGGNIDFNSKNPPKIGFLTQFHQMVFPFTVFDVVLTGRSSFFKISPKKEDKDAVTKILESFQLNHLSNTPYTSLSGGERQLVLLCRVLIQNPDILLLDEPTNHLDLHYQIKVLQLMRDWVNQKNCTIVCIMHDPNLALQFADHIYVMQNKRLNYLAHTDAEYTANMLSQAYEVSLSYVEHYSKTFLIPEI</sequence>
<dbReference type="SMART" id="SM00382">
    <property type="entry name" value="AAA"/>
    <property type="match status" value="1"/>
</dbReference>
<evidence type="ECO:0000256" key="1">
    <source>
        <dbReference type="ARBA" id="ARBA00005417"/>
    </source>
</evidence>
<dbReference type="GO" id="GO:0016887">
    <property type="term" value="F:ATP hydrolysis activity"/>
    <property type="evidence" value="ECO:0007669"/>
    <property type="project" value="InterPro"/>
</dbReference>
<reference evidence="6 7" key="1">
    <citation type="submission" date="2018-09" db="EMBL/GenBank/DDBJ databases">
        <authorList>
            <consortium name="Pathogen Informatics"/>
        </authorList>
    </citation>
    <scope>NUCLEOTIDE SEQUENCE [LARGE SCALE GENOMIC DNA]</scope>
    <source>
        <strain evidence="6 7">OH-22767</strain>
    </source>
</reference>
<dbReference type="PANTHER" id="PTHR42734">
    <property type="entry name" value="METAL TRANSPORT SYSTEM ATP-BINDING PROTEIN TM_0124-RELATED"/>
    <property type="match status" value="1"/>
</dbReference>
<evidence type="ECO:0000256" key="3">
    <source>
        <dbReference type="ARBA" id="ARBA00022741"/>
    </source>
</evidence>
<evidence type="ECO:0000313" key="7">
    <source>
        <dbReference type="Proteomes" id="UP000262142"/>
    </source>
</evidence>